<organism evidence="5 6">
    <name type="scientific">Paenibacillus monticola</name>
    <dbReference type="NCBI Taxonomy" id="2666075"/>
    <lineage>
        <taxon>Bacteria</taxon>
        <taxon>Bacillati</taxon>
        <taxon>Bacillota</taxon>
        <taxon>Bacilli</taxon>
        <taxon>Bacillales</taxon>
        <taxon>Paenibacillaceae</taxon>
        <taxon>Paenibacillus</taxon>
    </lineage>
</organism>
<keyword evidence="6" id="KW-1185">Reference proteome</keyword>
<evidence type="ECO:0000256" key="1">
    <source>
        <dbReference type="ARBA" id="ARBA00023015"/>
    </source>
</evidence>
<evidence type="ECO:0000313" key="5">
    <source>
        <dbReference type="EMBL" id="MRN51731.1"/>
    </source>
</evidence>
<comment type="caution">
    <text evidence="5">The sequence shown here is derived from an EMBL/GenBank/DDBJ whole genome shotgun (WGS) entry which is preliminary data.</text>
</comment>
<evidence type="ECO:0000256" key="3">
    <source>
        <dbReference type="ARBA" id="ARBA00023163"/>
    </source>
</evidence>
<dbReference type="PRINTS" id="PR00778">
    <property type="entry name" value="HTHARSR"/>
</dbReference>
<dbReference type="InterPro" id="IPR001845">
    <property type="entry name" value="HTH_ArsR_DNA-bd_dom"/>
</dbReference>
<dbReference type="SMART" id="SM00418">
    <property type="entry name" value="HTH_ARSR"/>
    <property type="match status" value="1"/>
</dbReference>
<dbReference type="PANTHER" id="PTHR33154:SF12">
    <property type="entry name" value="TRANSCRIPTIONAL REGULATORY PROTEIN"/>
    <property type="match status" value="1"/>
</dbReference>
<dbReference type="InterPro" id="IPR036390">
    <property type="entry name" value="WH_DNA-bd_sf"/>
</dbReference>
<dbReference type="InterPro" id="IPR036388">
    <property type="entry name" value="WH-like_DNA-bd_sf"/>
</dbReference>
<dbReference type="Pfam" id="PF12840">
    <property type="entry name" value="HTH_20"/>
    <property type="match status" value="1"/>
</dbReference>
<keyword evidence="1" id="KW-0805">Transcription regulation</keyword>
<name>A0A7X2H1A2_9BACL</name>
<dbReference type="InterPro" id="IPR051081">
    <property type="entry name" value="HTH_MetalResp_TranReg"/>
</dbReference>
<feature type="domain" description="HTH arsR-type" evidence="4">
    <location>
        <begin position="6"/>
        <end position="99"/>
    </location>
</feature>
<dbReference type="CDD" id="cd00090">
    <property type="entry name" value="HTH_ARSR"/>
    <property type="match status" value="1"/>
</dbReference>
<dbReference type="SUPFAM" id="SSF46785">
    <property type="entry name" value="Winged helix' DNA-binding domain"/>
    <property type="match status" value="1"/>
</dbReference>
<accession>A0A7X2H1A2</accession>
<evidence type="ECO:0000313" key="6">
    <source>
        <dbReference type="Proteomes" id="UP000463051"/>
    </source>
</evidence>
<gene>
    <name evidence="5" type="ORF">GJB61_01755</name>
</gene>
<dbReference type="EMBL" id="WJXB01000001">
    <property type="protein sequence ID" value="MRN51731.1"/>
    <property type="molecule type" value="Genomic_DNA"/>
</dbReference>
<dbReference type="GO" id="GO:0003700">
    <property type="term" value="F:DNA-binding transcription factor activity"/>
    <property type="evidence" value="ECO:0007669"/>
    <property type="project" value="InterPro"/>
</dbReference>
<protein>
    <submittedName>
        <fullName evidence="5">Helix-turn-helix domain-containing protein</fullName>
    </submittedName>
</protein>
<dbReference type="Gene3D" id="1.10.10.10">
    <property type="entry name" value="Winged helix-like DNA-binding domain superfamily/Winged helix DNA-binding domain"/>
    <property type="match status" value="1"/>
</dbReference>
<proteinExistence type="predicted"/>
<evidence type="ECO:0000256" key="2">
    <source>
        <dbReference type="ARBA" id="ARBA00023125"/>
    </source>
</evidence>
<keyword evidence="2" id="KW-0238">DNA-binding</keyword>
<dbReference type="InterPro" id="IPR011991">
    <property type="entry name" value="ArsR-like_HTH"/>
</dbReference>
<evidence type="ECO:0000259" key="4">
    <source>
        <dbReference type="PROSITE" id="PS50987"/>
    </source>
</evidence>
<dbReference type="PROSITE" id="PS50987">
    <property type="entry name" value="HTH_ARSR_2"/>
    <property type="match status" value="1"/>
</dbReference>
<dbReference type="PANTHER" id="PTHR33154">
    <property type="entry name" value="TRANSCRIPTIONAL REGULATOR, ARSR FAMILY"/>
    <property type="match status" value="1"/>
</dbReference>
<dbReference type="GO" id="GO:0003677">
    <property type="term" value="F:DNA binding"/>
    <property type="evidence" value="ECO:0007669"/>
    <property type="project" value="UniProtKB-KW"/>
</dbReference>
<dbReference type="AlphaFoldDB" id="A0A7X2H1A2"/>
<keyword evidence="3" id="KW-0804">Transcription</keyword>
<reference evidence="5 6" key="1">
    <citation type="submission" date="2019-11" db="EMBL/GenBank/DDBJ databases">
        <title>Paenibacillus monticola sp. nov., a novel PGPR strain isolated from mountain sample in China.</title>
        <authorList>
            <person name="Zhao Q."/>
            <person name="Li H.-P."/>
            <person name="Zhang J.-L."/>
        </authorList>
    </citation>
    <scope>NUCLEOTIDE SEQUENCE [LARGE SCALE GENOMIC DNA]</scope>
    <source>
        <strain evidence="5 6">LC-T2</strain>
    </source>
</reference>
<dbReference type="RefSeq" id="WP_154116535.1">
    <property type="nucleotide sequence ID" value="NZ_WJXB01000001.1"/>
</dbReference>
<dbReference type="Proteomes" id="UP000463051">
    <property type="component" value="Unassembled WGS sequence"/>
</dbReference>
<sequence>MKILHHPHREDIQLSSVLHALSDPVRLQIISDIAAGGEQPCNNFDVPIAKSTLTHHIRTLREAGVIQVRVQGTQHIIALRSEDLNTCFPGLLSAILNVGKNTNK</sequence>